<keyword evidence="3" id="KW-1185">Reference proteome</keyword>
<comment type="caution">
    <text evidence="2">The sequence shown here is derived from an EMBL/GenBank/DDBJ whole genome shotgun (WGS) entry which is preliminary data.</text>
</comment>
<sequence length="105" mass="12214">MINVYLDDIRPCPQGYQLARSVESCMELIRSKKLDTLSLDHDLGFGKPSGYELVKFMVANNIYAKKIIIHSANPFGRLRMFKLLQKHKPKEVELYIRPEPLFFSL</sequence>
<evidence type="ECO:0000313" key="3">
    <source>
        <dbReference type="Proteomes" id="UP001469365"/>
    </source>
</evidence>
<organism evidence="2 3">
    <name type="scientific">Paenibacillus filicis</name>
    <dbReference type="NCBI Taxonomy" id="669464"/>
    <lineage>
        <taxon>Bacteria</taxon>
        <taxon>Bacillati</taxon>
        <taxon>Bacillota</taxon>
        <taxon>Bacilli</taxon>
        <taxon>Bacillales</taxon>
        <taxon>Paenibacillaceae</taxon>
        <taxon>Paenibacillus</taxon>
    </lineage>
</organism>
<evidence type="ECO:0000259" key="1">
    <source>
        <dbReference type="Pfam" id="PF20274"/>
    </source>
</evidence>
<dbReference type="RefSeq" id="WP_341420068.1">
    <property type="nucleotide sequence ID" value="NZ_JBBPCC010000039.1"/>
</dbReference>
<dbReference type="Pfam" id="PF20274">
    <property type="entry name" value="cREC_REC"/>
    <property type="match status" value="1"/>
</dbReference>
<dbReference type="EMBL" id="JBBPCC010000039">
    <property type="protein sequence ID" value="MEK8132942.1"/>
    <property type="molecule type" value="Genomic_DNA"/>
</dbReference>
<proteinExistence type="predicted"/>
<dbReference type="Proteomes" id="UP001469365">
    <property type="component" value="Unassembled WGS sequence"/>
</dbReference>
<accession>A0ABU9DXT1</accession>
<reference evidence="2 3" key="1">
    <citation type="submission" date="2024-04" db="EMBL/GenBank/DDBJ databases">
        <title>draft genome sequnece of Paenibacillus filicis.</title>
        <authorList>
            <person name="Kim D.-U."/>
        </authorList>
    </citation>
    <scope>NUCLEOTIDE SEQUENCE [LARGE SCALE GENOMIC DNA]</scope>
    <source>
        <strain evidence="2 3">KACC14197</strain>
    </source>
</reference>
<gene>
    <name evidence="2" type="ORF">WMW72_34175</name>
</gene>
<feature type="domain" description="Cyclic-phosphate processing Receiver" evidence="1">
    <location>
        <begin position="2"/>
        <end position="85"/>
    </location>
</feature>
<name>A0ABU9DXT1_9BACL</name>
<dbReference type="InterPro" id="IPR046909">
    <property type="entry name" value="cREC_REC"/>
</dbReference>
<evidence type="ECO:0000313" key="2">
    <source>
        <dbReference type="EMBL" id="MEK8132942.1"/>
    </source>
</evidence>
<protein>
    <submittedName>
        <fullName evidence="2">Cyclic-phosphate processing receiver domain-containing protein</fullName>
    </submittedName>
</protein>